<dbReference type="RefSeq" id="YP_009119623.1">
    <property type="nucleotide sequence ID" value="NC_026440.1"/>
</dbReference>
<dbReference type="SUPFAM" id="SSF140860">
    <property type="entry name" value="Pseudo ankyrin repeat-like"/>
    <property type="match status" value="1"/>
</dbReference>
<protein>
    <submittedName>
        <fullName evidence="1">Ankyrin repeat protein</fullName>
    </submittedName>
</protein>
<evidence type="ECO:0000313" key="2">
    <source>
        <dbReference type="Proteomes" id="UP000202511"/>
    </source>
</evidence>
<accession>A0A0B5IXB4</accession>
<dbReference type="GeneID" id="23462305"/>
<sequence length="188" mass="21256">MAEVCARPQAPLGALVHAHSLLSFHYLCDKPKRGTNSMEATSGENINQVLPVELLSVILNEHLDRDYDDVCAESACRLWADLLADARLHRQRRGKWFADMAAVNGHLNVLKWARANGRPWGTLTTGFAARYGHFDMLRWLHANGCPWNEWTCFARPNMGTSTMLKMGARQRLPVGHRDLCARRQARPL</sequence>
<dbReference type="KEGG" id="vg:23462305"/>
<organism evidence="1 2">
    <name type="scientific">Pandoravirus inopinatum</name>
    <dbReference type="NCBI Taxonomy" id="1605721"/>
    <lineage>
        <taxon>Viruses</taxon>
        <taxon>Pandoravirus</taxon>
    </lineage>
</organism>
<proteinExistence type="predicted"/>
<dbReference type="Proteomes" id="UP000202511">
    <property type="component" value="Segment"/>
</dbReference>
<reference evidence="1 2" key="1">
    <citation type="journal article" date="2015" name="Parasitol. Res.">
        <title>Viruses in close associations with free-living amoebae.</title>
        <authorList>
            <person name="Scheid P."/>
        </authorList>
    </citation>
    <scope>NUCLEOTIDE SEQUENCE [LARGE SCALE GENOMIC DNA]</scope>
    <source>
        <strain evidence="1">KlaHel</strain>
    </source>
</reference>
<name>A0A0B5IXB4_9VIRU</name>
<dbReference type="EMBL" id="KP136319">
    <property type="protein sequence ID" value="AJF97388.1"/>
    <property type="molecule type" value="Genomic_DNA"/>
</dbReference>
<evidence type="ECO:0000313" key="1">
    <source>
        <dbReference type="EMBL" id="AJF97388.1"/>
    </source>
</evidence>